<reference evidence="4 5" key="1">
    <citation type="journal article" date="2015" name="Int. J. Syst. Evol. Microbiol.">
        <title>Novibacillus thermophilus gen. nov., sp. nov., a Gram-staining-negative and moderately thermophilic member of the family Thermoactinomycetaceae.</title>
        <authorList>
            <person name="Yang G."/>
            <person name="Chen J."/>
            <person name="Zhou S."/>
        </authorList>
    </citation>
    <scope>NUCLEOTIDE SEQUENCE [LARGE SCALE GENOMIC DNA]</scope>
    <source>
        <strain evidence="4 5">SG-1</strain>
    </source>
</reference>
<dbReference type="STRING" id="1471761.B0W44_12300"/>
<accession>A0A1U9K8V5</accession>
<feature type="domain" description="VWFA" evidence="3">
    <location>
        <begin position="474"/>
        <end position="655"/>
    </location>
</feature>
<dbReference type="PANTHER" id="PTHR35023">
    <property type="entry name" value="CHELATASE-RELATED"/>
    <property type="match status" value="1"/>
</dbReference>
<dbReference type="Gene3D" id="3.40.50.410">
    <property type="entry name" value="von Willebrand factor, type A domain"/>
    <property type="match status" value="1"/>
</dbReference>
<dbReference type="InterPro" id="IPR041702">
    <property type="entry name" value="BchD/ChlD_VWA"/>
</dbReference>
<evidence type="ECO:0000313" key="5">
    <source>
        <dbReference type="Proteomes" id="UP000188603"/>
    </source>
</evidence>
<dbReference type="CDD" id="cd01451">
    <property type="entry name" value="vWA_Magnesium_chelatase"/>
    <property type="match status" value="1"/>
</dbReference>
<dbReference type="RefSeq" id="WP_077720286.1">
    <property type="nucleotide sequence ID" value="NZ_CP019699.1"/>
</dbReference>
<dbReference type="Pfam" id="PF07728">
    <property type="entry name" value="AAA_5"/>
    <property type="match status" value="1"/>
</dbReference>
<dbReference type="InterPro" id="IPR041628">
    <property type="entry name" value="ChlI/MoxR_AAA_lid"/>
</dbReference>
<dbReference type="AlphaFoldDB" id="A0A1U9K8V5"/>
<evidence type="ECO:0000256" key="2">
    <source>
        <dbReference type="SAM" id="MobiDB-lite"/>
    </source>
</evidence>
<feature type="compositionally biased region" description="Low complexity" evidence="2">
    <location>
        <begin position="309"/>
        <end position="323"/>
    </location>
</feature>
<feature type="compositionally biased region" description="Basic and acidic residues" evidence="2">
    <location>
        <begin position="324"/>
        <end position="335"/>
    </location>
</feature>
<dbReference type="Gene3D" id="1.10.8.80">
    <property type="entry name" value="Magnesium chelatase subunit I, C-Terminal domain"/>
    <property type="match status" value="1"/>
</dbReference>
<keyword evidence="5" id="KW-1185">Reference proteome</keyword>
<dbReference type="EMBL" id="CP019699">
    <property type="protein sequence ID" value="AQS56423.1"/>
    <property type="molecule type" value="Genomic_DNA"/>
</dbReference>
<dbReference type="InterPro" id="IPR036465">
    <property type="entry name" value="vWFA_dom_sf"/>
</dbReference>
<dbReference type="PANTHER" id="PTHR35023:SF1">
    <property type="entry name" value="MG-PROTOPORPHYRIN IX CHELATASE"/>
    <property type="match status" value="1"/>
</dbReference>
<dbReference type="GO" id="GO:0005524">
    <property type="term" value="F:ATP binding"/>
    <property type="evidence" value="ECO:0007669"/>
    <property type="project" value="InterPro"/>
</dbReference>
<dbReference type="CDD" id="cd00009">
    <property type="entry name" value="AAA"/>
    <property type="match status" value="1"/>
</dbReference>
<organism evidence="4 5">
    <name type="scientific">Novibacillus thermophilus</name>
    <dbReference type="NCBI Taxonomy" id="1471761"/>
    <lineage>
        <taxon>Bacteria</taxon>
        <taxon>Bacillati</taxon>
        <taxon>Bacillota</taxon>
        <taxon>Bacilli</taxon>
        <taxon>Bacillales</taxon>
        <taxon>Thermoactinomycetaceae</taxon>
        <taxon>Novibacillus</taxon>
    </lineage>
</organism>
<gene>
    <name evidence="4" type="ORF">B0W44_12300</name>
</gene>
<comment type="similarity">
    <text evidence="1">Belongs to the Mg-chelatase subunits D/I family.</text>
</comment>
<evidence type="ECO:0000313" key="4">
    <source>
        <dbReference type="EMBL" id="AQS56423.1"/>
    </source>
</evidence>
<dbReference type="OrthoDB" id="9775079at2"/>
<dbReference type="SUPFAM" id="SSF52540">
    <property type="entry name" value="P-loop containing nucleoside triphosphate hydrolases"/>
    <property type="match status" value="1"/>
</dbReference>
<dbReference type="InterPro" id="IPR027417">
    <property type="entry name" value="P-loop_NTPase"/>
</dbReference>
<dbReference type="Pfam" id="PF17863">
    <property type="entry name" value="AAA_lid_2"/>
    <property type="match status" value="1"/>
</dbReference>
<dbReference type="SMART" id="SM00327">
    <property type="entry name" value="VWA"/>
    <property type="match status" value="1"/>
</dbReference>
<proteinExistence type="inferred from homology"/>
<name>A0A1U9K8V5_9BACL</name>
<dbReference type="Pfam" id="PF13519">
    <property type="entry name" value="VWA_2"/>
    <property type="match status" value="1"/>
</dbReference>
<dbReference type="InterPro" id="IPR002035">
    <property type="entry name" value="VWF_A"/>
</dbReference>
<evidence type="ECO:0000256" key="1">
    <source>
        <dbReference type="ARBA" id="ARBA00005799"/>
    </source>
</evidence>
<dbReference type="InterPro" id="IPR052989">
    <property type="entry name" value="Mg-chelatase_DI-like"/>
</dbReference>
<dbReference type="PROSITE" id="PS50234">
    <property type="entry name" value="VWFA"/>
    <property type="match status" value="1"/>
</dbReference>
<dbReference type="KEGG" id="ntr:B0W44_12300"/>
<dbReference type="InterPro" id="IPR011704">
    <property type="entry name" value="ATPase_dyneun-rel_AAA"/>
</dbReference>
<dbReference type="Proteomes" id="UP000188603">
    <property type="component" value="Chromosome"/>
</dbReference>
<dbReference type="SUPFAM" id="SSF53300">
    <property type="entry name" value="vWA-like"/>
    <property type="match status" value="1"/>
</dbReference>
<sequence length="656" mass="71278">MRLNAAVYPFCAVVGQDRAKKALLLHAVNPLLKGVLLAGAPGTGKTTLVQGVAELLPERKRIDIPLTVDEDRLLGELDIAAAVRSGEPVFAPGLLAEADGHMVTVDNADLMPERHLKTILTAADCGNCESKSRERSDWKPSRFLLVGTLVPEEGKPMPAMLDRWGLYVRLETPADPSERAAVVSRLLAFDRNPDAFRHKFERETEALRKRVAAARGRLSTVHVSENVLRLAAEIAGEARCPGHRADILLLETARALAAWEGLSETTSHHLREAAGFVLPHRMMGALENPEVSTGEPSEGDQAREQMENSAPPHRSSEPSSPEPNDARQEDSDSRKQGGQVGQLEHTPPSVHPGDNVAESDYGHASNSEAHAIVETVGQEIDIRQFMFTPPCALQKANAGKRNRGGTGSSAGRYVRAEKPRGPLKDLAFDATFRTAAPYQRLRRERYGPNDRQLTLLIEPRDLRVKVRESRTGTALLFVVDASGSMNAGKRMKAVKGAVLSLLRDAYRQRDSVGLIAFRGRGAELLLGMTRSVELAEQKLKMMPVGGKTPLSAGLIKGLETIRSVSNKGSGLVPAMVVITDGKANVSFGSGLDPWRESRIAAQRVAAAGVRTLVIDTEEGFVQLGYARKLADDLQGSYYRLAELEADHIERAVRTLV</sequence>
<feature type="region of interest" description="Disordered" evidence="2">
    <location>
        <begin position="287"/>
        <end position="364"/>
    </location>
</feature>
<evidence type="ECO:0000259" key="3">
    <source>
        <dbReference type="PROSITE" id="PS50234"/>
    </source>
</evidence>
<dbReference type="Gene3D" id="3.40.50.300">
    <property type="entry name" value="P-loop containing nucleotide triphosphate hydrolases"/>
    <property type="match status" value="1"/>
</dbReference>
<dbReference type="GO" id="GO:0016887">
    <property type="term" value="F:ATP hydrolysis activity"/>
    <property type="evidence" value="ECO:0007669"/>
    <property type="project" value="InterPro"/>
</dbReference>
<protein>
    <recommendedName>
        <fullName evidence="3">VWFA domain-containing protein</fullName>
    </recommendedName>
</protein>